<comment type="catalytic activity">
    <reaction evidence="3">
        <text>2 GTP = 3',3'-c-di-GMP + 2 diphosphate</text>
        <dbReference type="Rhea" id="RHEA:24898"/>
        <dbReference type="ChEBI" id="CHEBI:33019"/>
        <dbReference type="ChEBI" id="CHEBI:37565"/>
        <dbReference type="ChEBI" id="CHEBI:58805"/>
        <dbReference type="EC" id="2.7.7.65"/>
    </reaction>
</comment>
<protein>
    <recommendedName>
        <fullName evidence="2">diguanylate cyclase</fullName>
        <ecNumber evidence="2">2.7.7.65</ecNumber>
    </recommendedName>
</protein>
<dbReference type="Gene3D" id="3.30.70.270">
    <property type="match status" value="1"/>
</dbReference>
<dbReference type="EMBL" id="AP027272">
    <property type="protein sequence ID" value="BDX05944.1"/>
    <property type="molecule type" value="Genomic_DNA"/>
</dbReference>
<dbReference type="KEGG" id="pmaw:MACH26_14650"/>
<evidence type="ECO:0000256" key="4">
    <source>
        <dbReference type="SAM" id="Phobius"/>
    </source>
</evidence>
<dbReference type="SMART" id="SM00267">
    <property type="entry name" value="GGDEF"/>
    <property type="match status" value="1"/>
</dbReference>
<dbReference type="InterPro" id="IPR029787">
    <property type="entry name" value="Nucleotide_cyclase"/>
</dbReference>
<evidence type="ECO:0000256" key="2">
    <source>
        <dbReference type="ARBA" id="ARBA00012528"/>
    </source>
</evidence>
<comment type="cofactor">
    <cofactor evidence="1">
        <name>Mg(2+)</name>
        <dbReference type="ChEBI" id="CHEBI:18420"/>
    </cofactor>
</comment>
<dbReference type="InterPro" id="IPR000160">
    <property type="entry name" value="GGDEF_dom"/>
</dbReference>
<evidence type="ECO:0000313" key="6">
    <source>
        <dbReference type="EMBL" id="BDX05944.1"/>
    </source>
</evidence>
<gene>
    <name evidence="6" type="ORF">MACH26_14650</name>
</gene>
<dbReference type="CDD" id="cd01949">
    <property type="entry name" value="GGDEF"/>
    <property type="match status" value="1"/>
</dbReference>
<accession>A0AA48KRZ5</accession>
<dbReference type="PANTHER" id="PTHR45138:SF9">
    <property type="entry name" value="DIGUANYLATE CYCLASE DGCM-RELATED"/>
    <property type="match status" value="1"/>
</dbReference>
<dbReference type="InterPro" id="IPR043128">
    <property type="entry name" value="Rev_trsase/Diguanyl_cyclase"/>
</dbReference>
<name>A0AA48KRZ5_9ALTE</name>
<proteinExistence type="predicted"/>
<feature type="transmembrane region" description="Helical" evidence="4">
    <location>
        <begin position="26"/>
        <end position="47"/>
    </location>
</feature>
<dbReference type="InterPro" id="IPR050469">
    <property type="entry name" value="Diguanylate_Cyclase"/>
</dbReference>
<evidence type="ECO:0000259" key="5">
    <source>
        <dbReference type="PROSITE" id="PS50887"/>
    </source>
</evidence>
<evidence type="ECO:0000256" key="3">
    <source>
        <dbReference type="ARBA" id="ARBA00034247"/>
    </source>
</evidence>
<dbReference type="NCBIfam" id="TIGR00254">
    <property type="entry name" value="GGDEF"/>
    <property type="match status" value="1"/>
</dbReference>
<dbReference type="Proteomes" id="UP001333710">
    <property type="component" value="Chromosome"/>
</dbReference>
<keyword evidence="4" id="KW-1133">Transmembrane helix</keyword>
<feature type="transmembrane region" description="Helical" evidence="4">
    <location>
        <begin position="105"/>
        <end position="121"/>
    </location>
</feature>
<organism evidence="6 7">
    <name type="scientific">Planctobacterium marinum</name>
    <dbReference type="NCBI Taxonomy" id="1631968"/>
    <lineage>
        <taxon>Bacteria</taxon>
        <taxon>Pseudomonadati</taxon>
        <taxon>Pseudomonadota</taxon>
        <taxon>Gammaproteobacteria</taxon>
        <taxon>Alteromonadales</taxon>
        <taxon>Alteromonadaceae</taxon>
        <taxon>Planctobacterium</taxon>
    </lineage>
</organism>
<dbReference type="SUPFAM" id="SSF55073">
    <property type="entry name" value="Nucleotide cyclase"/>
    <property type="match status" value="1"/>
</dbReference>
<dbReference type="FunFam" id="3.30.70.270:FF:000001">
    <property type="entry name" value="Diguanylate cyclase domain protein"/>
    <property type="match status" value="1"/>
</dbReference>
<dbReference type="GO" id="GO:0052621">
    <property type="term" value="F:diguanylate cyclase activity"/>
    <property type="evidence" value="ECO:0007669"/>
    <property type="project" value="UniProtKB-EC"/>
</dbReference>
<feature type="transmembrane region" description="Helical" evidence="4">
    <location>
        <begin position="161"/>
        <end position="178"/>
    </location>
</feature>
<feature type="transmembrane region" description="Helical" evidence="4">
    <location>
        <begin position="81"/>
        <end position="99"/>
    </location>
</feature>
<evidence type="ECO:0000256" key="1">
    <source>
        <dbReference type="ARBA" id="ARBA00001946"/>
    </source>
</evidence>
<feature type="domain" description="GGDEF" evidence="5">
    <location>
        <begin position="228"/>
        <end position="361"/>
    </location>
</feature>
<dbReference type="PANTHER" id="PTHR45138">
    <property type="entry name" value="REGULATORY COMPONENTS OF SENSORY TRANSDUCTION SYSTEM"/>
    <property type="match status" value="1"/>
</dbReference>
<keyword evidence="4" id="KW-0472">Membrane</keyword>
<evidence type="ECO:0000313" key="7">
    <source>
        <dbReference type="Proteomes" id="UP001333710"/>
    </source>
</evidence>
<dbReference type="Pfam" id="PF00990">
    <property type="entry name" value="GGDEF"/>
    <property type="match status" value="1"/>
</dbReference>
<keyword evidence="4" id="KW-0812">Transmembrane</keyword>
<sequence>MIKRLLSQYLHTGMRSDYDSESNRKIFMVNLFGLVGLSITAIMSVSAFVNEQLLLASVLIFASSVYYLAHYYQKLTGNFQLASNIILYSLFALMVYLIYSGGKDNTGPLWIFMVSPVALFFGGLKRGLISISIFVVTISILMFYPDNQLLATSYTYEFKSRLIYSFLTITFLSGFYEYSRQQSFDFMQEISNKFEQMAKLDPLTQISNRRDAMDRLNYELSRVERNDTALAIILCDVDHFKKVNDQFGHDAGDKALVLLAKLFQETLRKQDIVSRWGGEEFLFILPQTSALQAQIVADKVRDKIKATSIEHNGNLFDITISMGISEINKKNTDINTAIAMADKYLYQAKSNGRDQYYPPSKSDNLTAISANA</sequence>
<feature type="transmembrane region" description="Helical" evidence="4">
    <location>
        <begin position="128"/>
        <end position="145"/>
    </location>
</feature>
<feature type="transmembrane region" description="Helical" evidence="4">
    <location>
        <begin position="53"/>
        <end position="69"/>
    </location>
</feature>
<keyword evidence="7" id="KW-1185">Reference proteome</keyword>
<reference evidence="6" key="1">
    <citation type="submission" date="2023-01" db="EMBL/GenBank/DDBJ databases">
        <title>Complete genome sequence of Planctobacterium marinum strain Dej080120_11.</title>
        <authorList>
            <person name="Ueki S."/>
            <person name="Maruyama F."/>
        </authorList>
    </citation>
    <scope>NUCLEOTIDE SEQUENCE</scope>
    <source>
        <strain evidence="6">Dej080120_11</strain>
    </source>
</reference>
<dbReference type="AlphaFoldDB" id="A0AA48KRZ5"/>
<dbReference type="PROSITE" id="PS50887">
    <property type="entry name" value="GGDEF"/>
    <property type="match status" value="1"/>
</dbReference>
<dbReference type="EC" id="2.7.7.65" evidence="2"/>